<reference evidence="2" key="1">
    <citation type="submission" date="2014-07" db="EMBL/GenBank/DDBJ databases">
        <authorList>
            <person name="Zhang J.E."/>
            <person name="Yang H."/>
            <person name="Guo J."/>
            <person name="Deng Z."/>
            <person name="Luo H."/>
            <person name="Luo M."/>
            <person name="Zhao B."/>
        </authorList>
    </citation>
    <scope>NUCLEOTIDE SEQUENCE</scope>
    <source>
        <strain evidence="2">AM4</strain>
    </source>
</reference>
<dbReference type="PROSITE" id="PS50943">
    <property type="entry name" value="HTH_CROC1"/>
    <property type="match status" value="1"/>
</dbReference>
<dbReference type="EMBL" id="LK995540">
    <property type="protein sequence ID" value="CED92451.1"/>
    <property type="molecule type" value="Genomic_DNA"/>
</dbReference>
<name>A0A1L7REG7_9ACTO</name>
<proteinExistence type="predicted"/>
<evidence type="ECO:0000313" key="2">
    <source>
        <dbReference type="EMBL" id="CED92451.1"/>
    </source>
</evidence>
<protein>
    <submittedName>
        <fullName evidence="2">Helix-turn-helix</fullName>
    </submittedName>
</protein>
<accession>A0A1L7REG7</accession>
<feature type="domain" description="HTH cro/C1-type" evidence="1">
    <location>
        <begin position="202"/>
        <end position="237"/>
    </location>
</feature>
<organism evidence="2">
    <name type="scientific">Actinomyces succiniciruminis</name>
    <dbReference type="NCBI Taxonomy" id="1522002"/>
    <lineage>
        <taxon>Bacteria</taxon>
        <taxon>Bacillati</taxon>
        <taxon>Actinomycetota</taxon>
        <taxon>Actinomycetes</taxon>
        <taxon>Actinomycetales</taxon>
        <taxon>Actinomycetaceae</taxon>
        <taxon>Actinomyces</taxon>
    </lineage>
</organism>
<dbReference type="RefSeq" id="WP_210581940.1">
    <property type="nucleotide sequence ID" value="NZ_LK995540.1"/>
</dbReference>
<dbReference type="SUPFAM" id="SSF47413">
    <property type="entry name" value="lambda repressor-like DNA-binding domains"/>
    <property type="match status" value="1"/>
</dbReference>
<dbReference type="CDD" id="cd00093">
    <property type="entry name" value="HTH_XRE"/>
    <property type="match status" value="1"/>
</dbReference>
<dbReference type="GO" id="GO:0003677">
    <property type="term" value="F:DNA binding"/>
    <property type="evidence" value="ECO:0007669"/>
    <property type="project" value="InterPro"/>
</dbReference>
<dbReference type="InterPro" id="IPR010982">
    <property type="entry name" value="Lambda_DNA-bd_dom_sf"/>
</dbReference>
<dbReference type="InterPro" id="IPR001387">
    <property type="entry name" value="Cro/C1-type_HTH"/>
</dbReference>
<dbReference type="Pfam" id="PF01381">
    <property type="entry name" value="HTH_3"/>
    <property type="match status" value="1"/>
</dbReference>
<gene>
    <name evidence="2" type="ORF">AAM4_2619</name>
</gene>
<sequence length="314" mass="32148">MASAWTIASRAVDRAGRGTATITATPDHQRAELDAGGGRELTITIATPGHPRLDDGTSQVILPDDDAVRTAAAWIDGAPLASRPAGPPAYVDASRVPAVAELWERVAAAVTDALPDGLAADDEPVGIGDAEGVYRLVGPHGARLTVTPRLTRAGELAEVSWRGTLATGAATYGHGTPQASARAAAKWAATLTSAPAITPAGIRARREALGLSQSELANHLGVGQSTLAQWEASSRAPRDPASVDYALRALEEQVALIVRQQLATAGQASPGQPAALTTTAGPGLDDALHRVATGRAAGTLRADGRAVIITYTEE</sequence>
<dbReference type="Gene3D" id="1.10.260.40">
    <property type="entry name" value="lambda repressor-like DNA-binding domains"/>
    <property type="match status" value="1"/>
</dbReference>
<dbReference type="AlphaFoldDB" id="A0A1L7REG7"/>
<dbReference type="SMART" id="SM00530">
    <property type="entry name" value="HTH_XRE"/>
    <property type="match status" value="1"/>
</dbReference>
<evidence type="ECO:0000259" key="1">
    <source>
        <dbReference type="PROSITE" id="PS50943"/>
    </source>
</evidence>